<evidence type="ECO:0000313" key="2">
    <source>
        <dbReference type="Proteomes" id="UP000076858"/>
    </source>
</evidence>
<dbReference type="Proteomes" id="UP000076858">
    <property type="component" value="Unassembled WGS sequence"/>
</dbReference>
<accession>A0A164VU67</accession>
<gene>
    <name evidence="1" type="ORF">APZ42_022844</name>
</gene>
<name>A0A164VU67_9CRUS</name>
<evidence type="ECO:0000313" key="1">
    <source>
        <dbReference type="EMBL" id="KZS12659.1"/>
    </source>
</evidence>
<reference evidence="1 2" key="1">
    <citation type="submission" date="2016-03" db="EMBL/GenBank/DDBJ databases">
        <title>EvidentialGene: Evidence-directed Construction of Genes on Genomes.</title>
        <authorList>
            <person name="Gilbert D.G."/>
            <person name="Choi J.-H."/>
            <person name="Mockaitis K."/>
            <person name="Colbourne J."/>
            <person name="Pfrender M."/>
        </authorList>
    </citation>
    <scope>NUCLEOTIDE SEQUENCE [LARGE SCALE GENOMIC DNA]</scope>
    <source>
        <strain evidence="1 2">Xinb3</strain>
        <tissue evidence="1">Complete organism</tissue>
    </source>
</reference>
<dbReference type="AlphaFoldDB" id="A0A164VU67"/>
<proteinExistence type="predicted"/>
<organism evidence="1 2">
    <name type="scientific">Daphnia magna</name>
    <dbReference type="NCBI Taxonomy" id="35525"/>
    <lineage>
        <taxon>Eukaryota</taxon>
        <taxon>Metazoa</taxon>
        <taxon>Ecdysozoa</taxon>
        <taxon>Arthropoda</taxon>
        <taxon>Crustacea</taxon>
        <taxon>Branchiopoda</taxon>
        <taxon>Diplostraca</taxon>
        <taxon>Cladocera</taxon>
        <taxon>Anomopoda</taxon>
        <taxon>Daphniidae</taxon>
        <taxon>Daphnia</taxon>
    </lineage>
</organism>
<dbReference type="EMBL" id="LRGB01001361">
    <property type="protein sequence ID" value="KZS12659.1"/>
    <property type="molecule type" value="Genomic_DNA"/>
</dbReference>
<comment type="caution">
    <text evidence="1">The sequence shown here is derived from an EMBL/GenBank/DDBJ whole genome shotgun (WGS) entry which is preliminary data.</text>
</comment>
<protein>
    <submittedName>
        <fullName evidence="1">Uncharacterized protein</fullName>
    </submittedName>
</protein>
<keyword evidence="2" id="KW-1185">Reference proteome</keyword>
<sequence length="73" mass="8417">MAIERIHVDATPIDVDDLTGKMIVSRKNCVNEHVGKRDSKDRPQHQRLCFATYDSHLHLAQLSHGRITKFSDY</sequence>